<evidence type="ECO:0000313" key="1">
    <source>
        <dbReference type="EMBL" id="GAI75739.1"/>
    </source>
</evidence>
<sequence length="94" mass="11028">MKQVTNERYAEILDTHKNNEYHLVLKGWQVPILHGLIALAADHPGIKAMDQPTKQLIAQVRLWCKDKFRSWGFTPQQVEYLDKMREETHEANSK</sequence>
<reference evidence="1" key="1">
    <citation type="journal article" date="2014" name="Front. Microbiol.">
        <title>High frequency of phylogenetically diverse reductive dehalogenase-homologous genes in deep subseafloor sedimentary metagenomes.</title>
        <authorList>
            <person name="Kawai M."/>
            <person name="Futagami T."/>
            <person name="Toyoda A."/>
            <person name="Takaki Y."/>
            <person name="Nishi S."/>
            <person name="Hori S."/>
            <person name="Arai W."/>
            <person name="Tsubouchi T."/>
            <person name="Morono Y."/>
            <person name="Uchiyama I."/>
            <person name="Ito T."/>
            <person name="Fujiyama A."/>
            <person name="Inagaki F."/>
            <person name="Takami H."/>
        </authorList>
    </citation>
    <scope>NUCLEOTIDE SEQUENCE</scope>
    <source>
        <strain evidence="1">Expedition CK06-06</strain>
    </source>
</reference>
<name>X1T6U2_9ZZZZ</name>
<dbReference type="EMBL" id="BARW01006430">
    <property type="protein sequence ID" value="GAI75739.1"/>
    <property type="molecule type" value="Genomic_DNA"/>
</dbReference>
<gene>
    <name evidence="1" type="ORF">S12H4_13504</name>
</gene>
<comment type="caution">
    <text evidence="1">The sequence shown here is derived from an EMBL/GenBank/DDBJ whole genome shotgun (WGS) entry which is preliminary data.</text>
</comment>
<protein>
    <submittedName>
        <fullName evidence="1">Uncharacterized protein</fullName>
    </submittedName>
</protein>
<proteinExistence type="predicted"/>
<organism evidence="1">
    <name type="scientific">marine sediment metagenome</name>
    <dbReference type="NCBI Taxonomy" id="412755"/>
    <lineage>
        <taxon>unclassified sequences</taxon>
        <taxon>metagenomes</taxon>
        <taxon>ecological metagenomes</taxon>
    </lineage>
</organism>
<accession>X1T6U2</accession>
<dbReference type="AlphaFoldDB" id="X1T6U2"/>